<evidence type="ECO:0000313" key="1">
    <source>
        <dbReference type="EMBL" id="CAG7562812.1"/>
    </source>
</evidence>
<accession>A0A8J2IT23</accession>
<dbReference type="AlphaFoldDB" id="A0A8J2IT23"/>
<name>A0A8J2IT23_FUSEQ</name>
<dbReference type="EMBL" id="CAJSTJ010000151">
    <property type="protein sequence ID" value="CAG7562812.1"/>
    <property type="molecule type" value="Genomic_DNA"/>
</dbReference>
<evidence type="ECO:0000313" key="2">
    <source>
        <dbReference type="Proteomes" id="UP000693738"/>
    </source>
</evidence>
<proteinExistence type="predicted"/>
<protein>
    <submittedName>
        <fullName evidence="1">Uncharacterized protein</fullName>
    </submittedName>
</protein>
<organism evidence="1 2">
    <name type="scientific">Fusarium equiseti</name>
    <name type="common">Fusarium scirpi</name>
    <dbReference type="NCBI Taxonomy" id="61235"/>
    <lineage>
        <taxon>Eukaryota</taxon>
        <taxon>Fungi</taxon>
        <taxon>Dikarya</taxon>
        <taxon>Ascomycota</taxon>
        <taxon>Pezizomycotina</taxon>
        <taxon>Sordariomycetes</taxon>
        <taxon>Hypocreomycetidae</taxon>
        <taxon>Hypocreales</taxon>
        <taxon>Nectriaceae</taxon>
        <taxon>Fusarium</taxon>
        <taxon>Fusarium incarnatum-equiseti species complex</taxon>
    </lineage>
</organism>
<gene>
    <name evidence="1" type="ORF">FEQUK3_LOCUS8550</name>
</gene>
<dbReference type="Proteomes" id="UP000693738">
    <property type="component" value="Unassembled WGS sequence"/>
</dbReference>
<reference evidence="1" key="1">
    <citation type="submission" date="2021-05" db="EMBL/GenBank/DDBJ databases">
        <authorList>
            <person name="Khan N."/>
        </authorList>
    </citation>
    <scope>NUCLEOTIDE SEQUENCE</scope>
</reference>
<comment type="caution">
    <text evidence="1">The sequence shown here is derived from an EMBL/GenBank/DDBJ whole genome shotgun (WGS) entry which is preliminary data.</text>
</comment>
<sequence>MDEQGDVIMGGTSDYLPEPSRFLTIQAKTAFATHLNFLIKLTSEPIPNLVSEKEQIEFLIQKSQTVAELLQLLQISSDLLAEFDSDWPRWSCPAHC</sequence>